<dbReference type="EMBL" id="JBHUDY010000001">
    <property type="protein sequence ID" value="MFD1611502.1"/>
    <property type="molecule type" value="Genomic_DNA"/>
</dbReference>
<dbReference type="CDD" id="cd04301">
    <property type="entry name" value="NAT_SF"/>
    <property type="match status" value="1"/>
</dbReference>
<keyword evidence="2" id="KW-0808">Transferase</keyword>
<dbReference type="EC" id="2.3.-.-" evidence="2"/>
<keyword evidence="3" id="KW-1185">Reference proteome</keyword>
<dbReference type="Gene3D" id="3.40.630.30">
    <property type="match status" value="1"/>
</dbReference>
<dbReference type="InterPro" id="IPR000182">
    <property type="entry name" value="GNAT_dom"/>
</dbReference>
<evidence type="ECO:0000313" key="3">
    <source>
        <dbReference type="Proteomes" id="UP001597115"/>
    </source>
</evidence>
<dbReference type="Pfam" id="PF00583">
    <property type="entry name" value="Acetyltransf_1"/>
    <property type="match status" value="1"/>
</dbReference>
<keyword evidence="2" id="KW-0012">Acyltransferase</keyword>
<dbReference type="SUPFAM" id="SSF55729">
    <property type="entry name" value="Acyl-CoA N-acyltransferases (Nat)"/>
    <property type="match status" value="1"/>
</dbReference>
<proteinExistence type="predicted"/>
<organism evidence="2 3">
    <name type="scientific">Sphingomonas tabacisoli</name>
    <dbReference type="NCBI Taxonomy" id="2249466"/>
    <lineage>
        <taxon>Bacteria</taxon>
        <taxon>Pseudomonadati</taxon>
        <taxon>Pseudomonadota</taxon>
        <taxon>Alphaproteobacteria</taxon>
        <taxon>Sphingomonadales</taxon>
        <taxon>Sphingomonadaceae</taxon>
        <taxon>Sphingomonas</taxon>
    </lineage>
</organism>
<dbReference type="PROSITE" id="PS51186">
    <property type="entry name" value="GNAT"/>
    <property type="match status" value="1"/>
</dbReference>
<gene>
    <name evidence="2" type="ORF">ACFSCW_06780</name>
</gene>
<feature type="domain" description="N-acetyltransferase" evidence="1">
    <location>
        <begin position="1"/>
        <end position="160"/>
    </location>
</feature>
<dbReference type="PANTHER" id="PTHR43138">
    <property type="entry name" value="ACETYLTRANSFERASE, GNAT FAMILY"/>
    <property type="match status" value="1"/>
</dbReference>
<evidence type="ECO:0000313" key="2">
    <source>
        <dbReference type="EMBL" id="MFD1611502.1"/>
    </source>
</evidence>
<comment type="caution">
    <text evidence="2">The sequence shown here is derived from an EMBL/GenBank/DDBJ whole genome shotgun (WGS) entry which is preliminary data.</text>
</comment>
<dbReference type="PANTHER" id="PTHR43138:SF1">
    <property type="entry name" value="N-ACETYLTRANSFERASE ACA1"/>
    <property type="match status" value="1"/>
</dbReference>
<evidence type="ECO:0000259" key="1">
    <source>
        <dbReference type="PROSITE" id="PS51186"/>
    </source>
</evidence>
<protein>
    <submittedName>
        <fullName evidence="2">GNAT family N-acetyltransferase</fullName>
        <ecNumber evidence="2">2.3.-.-</ecNumber>
    </submittedName>
</protein>
<dbReference type="RefSeq" id="WP_380888092.1">
    <property type="nucleotide sequence ID" value="NZ_JBHUDY010000001.1"/>
</dbReference>
<dbReference type="InterPro" id="IPR052742">
    <property type="entry name" value="Mito_N-acetyltransferase"/>
</dbReference>
<dbReference type="GO" id="GO:0016746">
    <property type="term" value="F:acyltransferase activity"/>
    <property type="evidence" value="ECO:0007669"/>
    <property type="project" value="UniProtKB-KW"/>
</dbReference>
<dbReference type="Proteomes" id="UP001597115">
    <property type="component" value="Unassembled WGS sequence"/>
</dbReference>
<name>A0ABW4I1U5_9SPHN</name>
<accession>A0ABW4I1U5</accession>
<dbReference type="InterPro" id="IPR016181">
    <property type="entry name" value="Acyl_CoA_acyltransferase"/>
</dbReference>
<sequence>MIIRQAVAAEAPAIAGIIMPVIRDGATYALERDIGEDQALAYWMGSDKETFVAETDDGIVGTYYIRPNQQGGGGHVCNCGYMSSPTAAGKGIARAMCAHSLEHARARGFRAMQFNFVVSTNARAIHLWHRMGFAEVGRLPATFRHPTLGYVDALVMFRVL</sequence>
<reference evidence="3" key="1">
    <citation type="journal article" date="2019" name="Int. J. Syst. Evol. Microbiol.">
        <title>The Global Catalogue of Microorganisms (GCM) 10K type strain sequencing project: providing services to taxonomists for standard genome sequencing and annotation.</title>
        <authorList>
            <consortium name="The Broad Institute Genomics Platform"/>
            <consortium name="The Broad Institute Genome Sequencing Center for Infectious Disease"/>
            <person name="Wu L."/>
            <person name="Ma J."/>
        </authorList>
    </citation>
    <scope>NUCLEOTIDE SEQUENCE [LARGE SCALE GENOMIC DNA]</scope>
    <source>
        <strain evidence="3">CGMCC 1.16275</strain>
    </source>
</reference>